<proteinExistence type="predicted"/>
<keyword evidence="1" id="KW-0808">Transferase</keyword>
<keyword evidence="1" id="KW-0430">Lectin</keyword>
<comment type="caution">
    <text evidence="1">The sequence shown here is derived from an EMBL/GenBank/DDBJ whole genome shotgun (WGS) entry which is preliminary data.</text>
</comment>
<dbReference type="OrthoDB" id="688481at2759"/>
<name>A0A314Y0L3_PRUYE</name>
<dbReference type="GO" id="GO:0016301">
    <property type="term" value="F:kinase activity"/>
    <property type="evidence" value="ECO:0007669"/>
    <property type="project" value="UniProtKB-KW"/>
</dbReference>
<evidence type="ECO:0000313" key="1">
    <source>
        <dbReference type="EMBL" id="PQQ00472.1"/>
    </source>
</evidence>
<dbReference type="AlphaFoldDB" id="A0A314Y0L3"/>
<dbReference type="EMBL" id="PJQY01001694">
    <property type="protein sequence ID" value="PQQ00472.1"/>
    <property type="molecule type" value="Genomic_DNA"/>
</dbReference>
<gene>
    <name evidence="1" type="ORF">Pyn_08163</name>
</gene>
<evidence type="ECO:0000313" key="2">
    <source>
        <dbReference type="Proteomes" id="UP000250321"/>
    </source>
</evidence>
<keyword evidence="1" id="KW-0675">Receptor</keyword>
<reference evidence="1 2" key="1">
    <citation type="submission" date="2018-02" db="EMBL/GenBank/DDBJ databases">
        <title>Draft genome of wild Prunus yedoensis var. nudiflora.</title>
        <authorList>
            <person name="Baek S."/>
            <person name="Kim J.-H."/>
            <person name="Choi K."/>
            <person name="Kim G.-B."/>
            <person name="Cho A."/>
            <person name="Jang H."/>
            <person name="Shin C.-H."/>
            <person name="Yu H.-J."/>
            <person name="Mun J.-H."/>
        </authorList>
    </citation>
    <scope>NUCLEOTIDE SEQUENCE [LARGE SCALE GENOMIC DNA]</scope>
    <source>
        <strain evidence="2">cv. Jeju island</strain>
        <tissue evidence="1">Leaf</tissue>
    </source>
</reference>
<sequence>MEVALKLGLACCHPDPQRRPSMKEIVAVLVGEAAAAAAPAALLSELARGDSNVFSGGGAAAAKSLRRWRRSKPQPPSV</sequence>
<organism evidence="1 2">
    <name type="scientific">Prunus yedoensis var. nudiflora</name>
    <dbReference type="NCBI Taxonomy" id="2094558"/>
    <lineage>
        <taxon>Eukaryota</taxon>
        <taxon>Viridiplantae</taxon>
        <taxon>Streptophyta</taxon>
        <taxon>Embryophyta</taxon>
        <taxon>Tracheophyta</taxon>
        <taxon>Spermatophyta</taxon>
        <taxon>Magnoliopsida</taxon>
        <taxon>eudicotyledons</taxon>
        <taxon>Gunneridae</taxon>
        <taxon>Pentapetalae</taxon>
        <taxon>rosids</taxon>
        <taxon>fabids</taxon>
        <taxon>Rosales</taxon>
        <taxon>Rosaceae</taxon>
        <taxon>Amygdaloideae</taxon>
        <taxon>Amygdaleae</taxon>
        <taxon>Prunus</taxon>
    </lineage>
</organism>
<accession>A0A314Y0L3</accession>
<protein>
    <submittedName>
        <fullName evidence="1">L-type lectin-domain containing receptor kinase S.1</fullName>
    </submittedName>
</protein>
<dbReference type="Proteomes" id="UP000250321">
    <property type="component" value="Unassembled WGS sequence"/>
</dbReference>
<keyword evidence="2" id="KW-1185">Reference proteome</keyword>
<keyword evidence="1" id="KW-0418">Kinase</keyword>
<dbReference type="GO" id="GO:0030246">
    <property type="term" value="F:carbohydrate binding"/>
    <property type="evidence" value="ECO:0007669"/>
    <property type="project" value="UniProtKB-KW"/>
</dbReference>